<dbReference type="VEuPathDB" id="FungiDB:ASPGLDRAFT_79778"/>
<name>A0A1L9VW31_ASPGL</name>
<dbReference type="Proteomes" id="UP000184300">
    <property type="component" value="Unassembled WGS sequence"/>
</dbReference>
<reference evidence="3" key="1">
    <citation type="journal article" date="2017" name="Genome Biol.">
        <title>Comparative genomics reveals high biological diversity and specific adaptations in the industrially and medically important fungal genus Aspergillus.</title>
        <authorList>
            <person name="de Vries R.P."/>
            <person name="Riley R."/>
            <person name="Wiebenga A."/>
            <person name="Aguilar-Osorio G."/>
            <person name="Amillis S."/>
            <person name="Uchima C.A."/>
            <person name="Anderluh G."/>
            <person name="Asadollahi M."/>
            <person name="Askin M."/>
            <person name="Barry K."/>
            <person name="Battaglia E."/>
            <person name="Bayram O."/>
            <person name="Benocci T."/>
            <person name="Braus-Stromeyer S.A."/>
            <person name="Caldana C."/>
            <person name="Canovas D."/>
            <person name="Cerqueira G.C."/>
            <person name="Chen F."/>
            <person name="Chen W."/>
            <person name="Choi C."/>
            <person name="Clum A."/>
            <person name="Dos Santos R.A."/>
            <person name="Damasio A.R."/>
            <person name="Diallinas G."/>
            <person name="Emri T."/>
            <person name="Fekete E."/>
            <person name="Flipphi M."/>
            <person name="Freyberg S."/>
            <person name="Gallo A."/>
            <person name="Gournas C."/>
            <person name="Habgood R."/>
            <person name="Hainaut M."/>
            <person name="Harispe M.L."/>
            <person name="Henrissat B."/>
            <person name="Hilden K.S."/>
            <person name="Hope R."/>
            <person name="Hossain A."/>
            <person name="Karabika E."/>
            <person name="Karaffa L."/>
            <person name="Karanyi Z."/>
            <person name="Krasevec N."/>
            <person name="Kuo A."/>
            <person name="Kusch H."/>
            <person name="LaButti K."/>
            <person name="Lagendijk E.L."/>
            <person name="Lapidus A."/>
            <person name="Levasseur A."/>
            <person name="Lindquist E."/>
            <person name="Lipzen A."/>
            <person name="Logrieco A.F."/>
            <person name="MacCabe A."/>
            <person name="Maekelae M.R."/>
            <person name="Malavazi I."/>
            <person name="Melin P."/>
            <person name="Meyer V."/>
            <person name="Mielnichuk N."/>
            <person name="Miskei M."/>
            <person name="Molnar A.P."/>
            <person name="Mule G."/>
            <person name="Ngan C.Y."/>
            <person name="Orejas M."/>
            <person name="Orosz E."/>
            <person name="Ouedraogo J.P."/>
            <person name="Overkamp K.M."/>
            <person name="Park H.-S."/>
            <person name="Perrone G."/>
            <person name="Piumi F."/>
            <person name="Punt P.J."/>
            <person name="Ram A.F."/>
            <person name="Ramon A."/>
            <person name="Rauscher S."/>
            <person name="Record E."/>
            <person name="Riano-Pachon D.M."/>
            <person name="Robert V."/>
            <person name="Roehrig J."/>
            <person name="Ruller R."/>
            <person name="Salamov A."/>
            <person name="Salih N.S."/>
            <person name="Samson R.A."/>
            <person name="Sandor E."/>
            <person name="Sanguinetti M."/>
            <person name="Schuetze T."/>
            <person name="Sepcic K."/>
            <person name="Shelest E."/>
            <person name="Sherlock G."/>
            <person name="Sophianopoulou V."/>
            <person name="Squina F.M."/>
            <person name="Sun H."/>
            <person name="Susca A."/>
            <person name="Todd R.B."/>
            <person name="Tsang A."/>
            <person name="Unkles S.E."/>
            <person name="van de Wiele N."/>
            <person name="van Rossen-Uffink D."/>
            <person name="Oliveira J.V."/>
            <person name="Vesth T.C."/>
            <person name="Visser J."/>
            <person name="Yu J.-H."/>
            <person name="Zhou M."/>
            <person name="Andersen M.R."/>
            <person name="Archer D.B."/>
            <person name="Baker S.E."/>
            <person name="Benoit I."/>
            <person name="Brakhage A.A."/>
            <person name="Braus G.H."/>
            <person name="Fischer R."/>
            <person name="Frisvad J.C."/>
            <person name="Goldman G.H."/>
            <person name="Houbraken J."/>
            <person name="Oakley B."/>
            <person name="Pocsi I."/>
            <person name="Scazzocchio C."/>
            <person name="Seiboth B."/>
            <person name="vanKuyk P.A."/>
            <person name="Wortman J."/>
            <person name="Dyer P.S."/>
            <person name="Grigoriev I.V."/>
        </authorList>
    </citation>
    <scope>NUCLEOTIDE SEQUENCE [LARGE SCALE GENOMIC DNA]</scope>
    <source>
        <strain evidence="3">CBS 516.65</strain>
    </source>
</reference>
<protein>
    <submittedName>
        <fullName evidence="2">Uncharacterized protein</fullName>
    </submittedName>
</protein>
<gene>
    <name evidence="2" type="ORF">ASPGLDRAFT_79778</name>
</gene>
<dbReference type="RefSeq" id="XP_022404804.1">
    <property type="nucleotide sequence ID" value="XM_022550034.1"/>
</dbReference>
<feature type="compositionally biased region" description="Pro residues" evidence="1">
    <location>
        <begin position="332"/>
        <end position="343"/>
    </location>
</feature>
<evidence type="ECO:0000313" key="3">
    <source>
        <dbReference type="Proteomes" id="UP000184300"/>
    </source>
</evidence>
<dbReference type="GeneID" id="34466294"/>
<dbReference type="EMBL" id="KV878890">
    <property type="protein sequence ID" value="OJJ88121.1"/>
    <property type="molecule type" value="Genomic_DNA"/>
</dbReference>
<accession>A0A1L9VW31</accession>
<dbReference type="OrthoDB" id="5153884at2759"/>
<dbReference type="AlphaFoldDB" id="A0A1L9VW31"/>
<organism evidence="2 3">
    <name type="scientific">Aspergillus glaucus CBS 516.65</name>
    <dbReference type="NCBI Taxonomy" id="1160497"/>
    <lineage>
        <taxon>Eukaryota</taxon>
        <taxon>Fungi</taxon>
        <taxon>Dikarya</taxon>
        <taxon>Ascomycota</taxon>
        <taxon>Pezizomycotina</taxon>
        <taxon>Eurotiomycetes</taxon>
        <taxon>Eurotiomycetidae</taxon>
        <taxon>Eurotiales</taxon>
        <taxon>Aspergillaceae</taxon>
        <taxon>Aspergillus</taxon>
        <taxon>Aspergillus subgen. Aspergillus</taxon>
    </lineage>
</organism>
<evidence type="ECO:0000313" key="2">
    <source>
        <dbReference type="EMBL" id="OJJ88121.1"/>
    </source>
</evidence>
<evidence type="ECO:0000256" key="1">
    <source>
        <dbReference type="SAM" id="MobiDB-lite"/>
    </source>
</evidence>
<feature type="region of interest" description="Disordered" evidence="1">
    <location>
        <begin position="304"/>
        <end position="349"/>
    </location>
</feature>
<keyword evidence="3" id="KW-1185">Reference proteome</keyword>
<proteinExistence type="predicted"/>
<sequence>MPCPYPCQTKPSIAGFPYDAIADTDWPPTTPVVSILQFSFHPGMDVNDQSQPVSTLWRNSLEYVSTYQAVSRIKTGPFLDRRAPWSLGLPTHLKHLFPAEKLQEWDFPSTPVQINYQHPVLNAPVTRQCNVKNTETGPFSISYPRGVGKLFQELRVELWKLGNCPILRWGIDRHKIEWCNGVYLFIDNQQFQDYGSLENTVRERAHQLISLFATVCGNSLQDLSYPTIPYPSNLGSSENLEITTFHVPVNNADKQAFESAYRRYRVSHYCLDTITALALEIVSKREDCKRRQLELRQLELERQQAPPYGASSFPSASGSGSAPASESAPTSPGTPTPDTPTPDTPSWTGVSSIEADIIRIRGLLITSFPKFCTEIDAFRSRYGIDFSHTHQILESRAIIRVLNLYSDVKTLHLWETDKNRHKYLRLCEQVIEDWQV</sequence>
<feature type="compositionally biased region" description="Low complexity" evidence="1">
    <location>
        <begin position="304"/>
        <end position="331"/>
    </location>
</feature>